<evidence type="ECO:0000256" key="6">
    <source>
        <dbReference type="ARBA" id="ARBA00023277"/>
    </source>
</evidence>
<evidence type="ECO:0000256" key="2">
    <source>
        <dbReference type="ARBA" id="ARBA00022679"/>
    </source>
</evidence>
<evidence type="ECO:0000259" key="9">
    <source>
        <dbReference type="Pfam" id="PF17042"/>
    </source>
</evidence>
<evidence type="ECO:0008006" key="12">
    <source>
        <dbReference type="Google" id="ProtNLM"/>
    </source>
</evidence>
<evidence type="ECO:0000256" key="5">
    <source>
        <dbReference type="ARBA" id="ARBA00022840"/>
    </source>
</evidence>
<sequence length="472" mass="49857">MPHSLQLGCIADDYTGATDLASMLVRQGLQVVQLFGLEILRAEFSANLREALSESDAIVVSLKTRSIPAAAACSMSLEALRALQEIGCTQFFFKYCSTFDSTAEGNIGPVAEALASELKQNHVWYCPAFPENGRTVYCGHLFVGGELLHESGMQNHPLNPMSDSNLVRVLQAQCRGRVGRVSVSPAVNVSYSDATEDIQNWIVDAVSEDDLKAVASAAQQHVLLTGGSAMGAYWASVTQGNTRHHRSPAATAPQDSSLPGASSQDSATFEPPGTVATHRSDLSQSPSLRETCTLVLAGSCSTATRKQIAYFERHVGPVKELEVLRAAQGKVEFDAVVAEVLQWCGDCQHYAALVASGARMEQVRGAADALGAQRAAELTEALFAAIAKGLAELGLRRMIVAGGETSGAVINALGIDAVRIGVEIAPGVPWVHSLREPSVALALKSGNFGGDAFFETAIGCDGAAVFSREVPR</sequence>
<evidence type="ECO:0000313" key="11">
    <source>
        <dbReference type="Proteomes" id="UP000318017"/>
    </source>
</evidence>
<dbReference type="GO" id="GO:0005524">
    <property type="term" value="F:ATP binding"/>
    <property type="evidence" value="ECO:0007669"/>
    <property type="project" value="UniProtKB-KW"/>
</dbReference>
<keyword evidence="2" id="KW-0808">Transferase</keyword>
<dbReference type="AlphaFoldDB" id="A0A518GAA2"/>
<name>A0A518GAA2_9BACT</name>
<dbReference type="KEGG" id="ahel:Q31a_38400"/>
<dbReference type="SUPFAM" id="SSF142764">
    <property type="entry name" value="YgbK-like"/>
    <property type="match status" value="1"/>
</dbReference>
<evidence type="ECO:0000256" key="3">
    <source>
        <dbReference type="ARBA" id="ARBA00022741"/>
    </source>
</evidence>
<organism evidence="10 11">
    <name type="scientific">Aureliella helgolandensis</name>
    <dbReference type="NCBI Taxonomy" id="2527968"/>
    <lineage>
        <taxon>Bacteria</taxon>
        <taxon>Pseudomonadati</taxon>
        <taxon>Planctomycetota</taxon>
        <taxon>Planctomycetia</taxon>
        <taxon>Pirellulales</taxon>
        <taxon>Pirellulaceae</taxon>
        <taxon>Aureliella</taxon>
    </lineage>
</organism>
<accession>A0A518GAA2</accession>
<gene>
    <name evidence="10" type="ORF">Q31a_38400</name>
</gene>
<dbReference type="Pfam" id="PF07005">
    <property type="entry name" value="SBD_N"/>
    <property type="match status" value="1"/>
</dbReference>
<dbReference type="InterPro" id="IPR037051">
    <property type="entry name" value="4-carb_acid_sugar_kinase_N_sf"/>
</dbReference>
<feature type="domain" description="Four-carbon acid sugar kinase N-terminal" evidence="8">
    <location>
        <begin position="7"/>
        <end position="231"/>
    </location>
</feature>
<keyword evidence="5" id="KW-0067">ATP-binding</keyword>
<dbReference type="Gene3D" id="3.40.980.20">
    <property type="entry name" value="Four-carbon acid sugar kinase, nucleotide binding domain"/>
    <property type="match status" value="1"/>
</dbReference>
<feature type="region of interest" description="Disordered" evidence="7">
    <location>
        <begin position="240"/>
        <end position="282"/>
    </location>
</feature>
<dbReference type="Proteomes" id="UP000318017">
    <property type="component" value="Chromosome"/>
</dbReference>
<evidence type="ECO:0000256" key="4">
    <source>
        <dbReference type="ARBA" id="ARBA00022777"/>
    </source>
</evidence>
<dbReference type="InterPro" id="IPR042213">
    <property type="entry name" value="NBD_C_sf"/>
</dbReference>
<dbReference type="GO" id="GO:0016301">
    <property type="term" value="F:kinase activity"/>
    <property type="evidence" value="ECO:0007669"/>
    <property type="project" value="UniProtKB-KW"/>
</dbReference>
<dbReference type="EMBL" id="CP036298">
    <property type="protein sequence ID" value="QDV25514.1"/>
    <property type="molecule type" value="Genomic_DNA"/>
</dbReference>
<dbReference type="InterPro" id="IPR031475">
    <property type="entry name" value="NBD_C"/>
</dbReference>
<evidence type="ECO:0000259" key="8">
    <source>
        <dbReference type="Pfam" id="PF07005"/>
    </source>
</evidence>
<evidence type="ECO:0000256" key="7">
    <source>
        <dbReference type="SAM" id="MobiDB-lite"/>
    </source>
</evidence>
<comment type="similarity">
    <text evidence="1">Belongs to the four-carbon acid sugar kinase family.</text>
</comment>
<keyword evidence="11" id="KW-1185">Reference proteome</keyword>
<dbReference type="OrthoDB" id="9778478at2"/>
<reference evidence="10 11" key="1">
    <citation type="submission" date="2019-02" db="EMBL/GenBank/DDBJ databases">
        <title>Deep-cultivation of Planctomycetes and their phenomic and genomic characterization uncovers novel biology.</title>
        <authorList>
            <person name="Wiegand S."/>
            <person name="Jogler M."/>
            <person name="Boedeker C."/>
            <person name="Pinto D."/>
            <person name="Vollmers J."/>
            <person name="Rivas-Marin E."/>
            <person name="Kohn T."/>
            <person name="Peeters S.H."/>
            <person name="Heuer A."/>
            <person name="Rast P."/>
            <person name="Oberbeckmann S."/>
            <person name="Bunk B."/>
            <person name="Jeske O."/>
            <person name="Meyerdierks A."/>
            <person name="Storesund J.E."/>
            <person name="Kallscheuer N."/>
            <person name="Luecker S."/>
            <person name="Lage O.M."/>
            <person name="Pohl T."/>
            <person name="Merkel B.J."/>
            <person name="Hornburger P."/>
            <person name="Mueller R.-W."/>
            <person name="Bruemmer F."/>
            <person name="Labrenz M."/>
            <person name="Spormann A.M."/>
            <person name="Op den Camp H."/>
            <person name="Overmann J."/>
            <person name="Amann R."/>
            <person name="Jetten M.S.M."/>
            <person name="Mascher T."/>
            <person name="Medema M.H."/>
            <person name="Devos D.P."/>
            <person name="Kaster A.-K."/>
            <person name="Ovreas L."/>
            <person name="Rohde M."/>
            <person name="Galperin M.Y."/>
            <person name="Jogler C."/>
        </authorList>
    </citation>
    <scope>NUCLEOTIDE SEQUENCE [LARGE SCALE GENOMIC DNA]</scope>
    <source>
        <strain evidence="10 11">Q31a</strain>
    </source>
</reference>
<keyword evidence="4" id="KW-0418">Kinase</keyword>
<protein>
    <recommendedName>
        <fullName evidence="12">Four-carbon acid sugar kinase family protein</fullName>
    </recommendedName>
</protein>
<dbReference type="Pfam" id="PF17042">
    <property type="entry name" value="NBD_C"/>
    <property type="match status" value="1"/>
</dbReference>
<dbReference type="Gene3D" id="3.40.50.10840">
    <property type="entry name" value="Putative sugar-binding, N-terminal domain"/>
    <property type="match status" value="1"/>
</dbReference>
<dbReference type="RefSeq" id="WP_145080685.1">
    <property type="nucleotide sequence ID" value="NZ_CP036298.1"/>
</dbReference>
<proteinExistence type="inferred from homology"/>
<feature type="domain" description="Four-carbon acid sugar kinase nucleotide binding" evidence="9">
    <location>
        <begin position="294"/>
        <end position="454"/>
    </location>
</feature>
<evidence type="ECO:0000313" key="10">
    <source>
        <dbReference type="EMBL" id="QDV25514.1"/>
    </source>
</evidence>
<evidence type="ECO:0000256" key="1">
    <source>
        <dbReference type="ARBA" id="ARBA00005715"/>
    </source>
</evidence>
<feature type="compositionally biased region" description="Polar residues" evidence="7">
    <location>
        <begin position="253"/>
        <end position="267"/>
    </location>
</feature>
<keyword evidence="3" id="KW-0547">Nucleotide-binding</keyword>
<dbReference type="InterPro" id="IPR010737">
    <property type="entry name" value="4-carb_acid_sugar_kinase_N"/>
</dbReference>
<keyword evidence="6" id="KW-0119">Carbohydrate metabolism</keyword>